<dbReference type="PANTHER" id="PTHR20935">
    <property type="entry name" value="PHOSPHOGLYCERATE MUTASE-RELATED"/>
    <property type="match status" value="1"/>
</dbReference>
<dbReference type="CDD" id="cd07067">
    <property type="entry name" value="HP_PGM_like"/>
    <property type="match status" value="1"/>
</dbReference>
<organism evidence="2 3">
    <name type="scientific">Methylobacterium trifolii</name>
    <dbReference type="NCBI Taxonomy" id="1003092"/>
    <lineage>
        <taxon>Bacteria</taxon>
        <taxon>Pseudomonadati</taxon>
        <taxon>Pseudomonadota</taxon>
        <taxon>Alphaproteobacteria</taxon>
        <taxon>Hyphomicrobiales</taxon>
        <taxon>Methylobacteriaceae</taxon>
        <taxon>Methylobacterium</taxon>
    </lineage>
</organism>
<comment type="caution">
    <text evidence="2">The sequence shown here is derived from an EMBL/GenBank/DDBJ whole genome shotgun (WGS) entry which is preliminary data.</text>
</comment>
<proteinExistence type="predicted"/>
<dbReference type="Proteomes" id="UP001055057">
    <property type="component" value="Unassembled WGS sequence"/>
</dbReference>
<dbReference type="InterPro" id="IPR013078">
    <property type="entry name" value="His_Pase_superF_clade-1"/>
</dbReference>
<reference evidence="2" key="2">
    <citation type="submission" date="2021-08" db="EMBL/GenBank/DDBJ databases">
        <authorList>
            <person name="Tani A."/>
            <person name="Ola A."/>
            <person name="Ogura Y."/>
            <person name="Katsura K."/>
            <person name="Hayashi T."/>
        </authorList>
    </citation>
    <scope>NUCLEOTIDE SEQUENCE</scope>
    <source>
        <strain evidence="2">DSM 23632</strain>
    </source>
</reference>
<name>A0ABQ4U7S9_9HYPH</name>
<sequence>MARLILLRHAKSDHPAGMADRERPLNPRGREAAPRMGAYLAAQGLLPDHALVSPARRTQETWEACATALPGVEAQTVPTIYEASAGRLLEALRAAPAGAGCVILVGHNPGLQDLALRLVGSGPRDARARLSAQFPTAALAVIDFDTPDWAGIGHGGGRLERFVTPKDVDGGLNG</sequence>
<dbReference type="SMART" id="SM00855">
    <property type="entry name" value="PGAM"/>
    <property type="match status" value="1"/>
</dbReference>
<evidence type="ECO:0000313" key="3">
    <source>
        <dbReference type="Proteomes" id="UP001055057"/>
    </source>
</evidence>
<dbReference type="PANTHER" id="PTHR20935:SF1">
    <property type="entry name" value="SLL1549 PROTEIN"/>
    <property type="match status" value="1"/>
</dbReference>
<evidence type="ECO:0000256" key="1">
    <source>
        <dbReference type="ARBA" id="ARBA00022801"/>
    </source>
</evidence>
<evidence type="ECO:0008006" key="4">
    <source>
        <dbReference type="Google" id="ProtNLM"/>
    </source>
</evidence>
<dbReference type="RefSeq" id="WP_238185102.1">
    <property type="nucleotide sequence ID" value="NZ_BPRB01000329.1"/>
</dbReference>
<keyword evidence="3" id="KW-1185">Reference proteome</keyword>
<dbReference type="InterPro" id="IPR051021">
    <property type="entry name" value="Mito_Ser/Thr_phosphatase"/>
</dbReference>
<gene>
    <name evidence="2" type="ORF">MPOCJGCO_4600</name>
</gene>
<keyword evidence="1" id="KW-0378">Hydrolase</keyword>
<accession>A0ABQ4U7S9</accession>
<evidence type="ECO:0000313" key="2">
    <source>
        <dbReference type="EMBL" id="GJE62467.1"/>
    </source>
</evidence>
<reference evidence="2" key="1">
    <citation type="journal article" date="2021" name="Front. Microbiol.">
        <title>Comprehensive Comparative Genomics and Phenotyping of Methylobacterium Species.</title>
        <authorList>
            <person name="Alessa O."/>
            <person name="Ogura Y."/>
            <person name="Fujitani Y."/>
            <person name="Takami H."/>
            <person name="Hayashi T."/>
            <person name="Sahin N."/>
            <person name="Tani A."/>
        </authorList>
    </citation>
    <scope>NUCLEOTIDE SEQUENCE</scope>
    <source>
        <strain evidence="2">DSM 23632</strain>
    </source>
</reference>
<dbReference type="EMBL" id="BPRB01000329">
    <property type="protein sequence ID" value="GJE62467.1"/>
    <property type="molecule type" value="Genomic_DNA"/>
</dbReference>
<dbReference type="InterPro" id="IPR029033">
    <property type="entry name" value="His_PPase_superfam"/>
</dbReference>
<dbReference type="Pfam" id="PF00300">
    <property type="entry name" value="His_Phos_1"/>
    <property type="match status" value="1"/>
</dbReference>
<dbReference type="SUPFAM" id="SSF53254">
    <property type="entry name" value="Phosphoglycerate mutase-like"/>
    <property type="match status" value="1"/>
</dbReference>
<dbReference type="Gene3D" id="3.40.50.1240">
    <property type="entry name" value="Phosphoglycerate mutase-like"/>
    <property type="match status" value="1"/>
</dbReference>
<protein>
    <recommendedName>
        <fullName evidence="4">Histidine phosphatase family protein</fullName>
    </recommendedName>
</protein>